<feature type="region of interest" description="Disordered" evidence="1">
    <location>
        <begin position="15"/>
        <end position="34"/>
    </location>
</feature>
<name>A0A8T1AL23_9STRA</name>
<sequence length="115" mass="11695">MASSAGLIGLWPPWSLPSECTDSRPPSLSSGVRSPAASSEWLPSCLALASATVPGLCSRTAKRGFGPSSFGNEGDRLRRELAPVSAGASPVEVTALEATSVASCSAEPLPRGLEL</sequence>
<dbReference type="Proteomes" id="UP000736787">
    <property type="component" value="Unassembled WGS sequence"/>
</dbReference>
<evidence type="ECO:0000256" key="1">
    <source>
        <dbReference type="SAM" id="MobiDB-lite"/>
    </source>
</evidence>
<evidence type="ECO:0000313" key="2">
    <source>
        <dbReference type="EMBL" id="KAG2881723.1"/>
    </source>
</evidence>
<evidence type="ECO:0000313" key="3">
    <source>
        <dbReference type="Proteomes" id="UP000736787"/>
    </source>
</evidence>
<reference evidence="2" key="1">
    <citation type="submission" date="2018-10" db="EMBL/GenBank/DDBJ databases">
        <title>Effector identification in a new, highly contiguous assembly of the strawberry crown rot pathogen Phytophthora cactorum.</title>
        <authorList>
            <person name="Armitage A.D."/>
            <person name="Nellist C.F."/>
            <person name="Bates H."/>
            <person name="Vickerstaff R.J."/>
            <person name="Harrison R.J."/>
        </authorList>
    </citation>
    <scope>NUCLEOTIDE SEQUENCE</scope>
    <source>
        <strain evidence="2">4040</strain>
    </source>
</reference>
<gene>
    <name evidence="2" type="ORF">PC117_g26344</name>
</gene>
<accession>A0A8T1AL23</accession>
<protein>
    <submittedName>
        <fullName evidence="2">Uncharacterized protein</fullName>
    </submittedName>
</protein>
<dbReference type="AlphaFoldDB" id="A0A8T1AL23"/>
<organism evidence="2 3">
    <name type="scientific">Phytophthora cactorum</name>
    <dbReference type="NCBI Taxonomy" id="29920"/>
    <lineage>
        <taxon>Eukaryota</taxon>
        <taxon>Sar</taxon>
        <taxon>Stramenopiles</taxon>
        <taxon>Oomycota</taxon>
        <taxon>Peronosporomycetes</taxon>
        <taxon>Peronosporales</taxon>
        <taxon>Peronosporaceae</taxon>
        <taxon>Phytophthora</taxon>
    </lineage>
</organism>
<comment type="caution">
    <text evidence="2">The sequence shown here is derived from an EMBL/GenBank/DDBJ whole genome shotgun (WGS) entry which is preliminary data.</text>
</comment>
<proteinExistence type="predicted"/>
<dbReference type="VEuPathDB" id="FungiDB:PC110_g14843"/>
<feature type="region of interest" description="Disordered" evidence="1">
    <location>
        <begin position="61"/>
        <end position="87"/>
    </location>
</feature>
<dbReference type="EMBL" id="RCMK01002400">
    <property type="protein sequence ID" value="KAG2881723.1"/>
    <property type="molecule type" value="Genomic_DNA"/>
</dbReference>
<feature type="compositionally biased region" description="Polar residues" evidence="1">
    <location>
        <begin position="18"/>
        <end position="32"/>
    </location>
</feature>